<dbReference type="EMBL" id="JAZGQO010000018">
    <property type="protein sequence ID" value="KAK6167993.1"/>
    <property type="molecule type" value="Genomic_DNA"/>
</dbReference>
<proteinExistence type="predicted"/>
<evidence type="ECO:0000256" key="1">
    <source>
        <dbReference type="SAM" id="SignalP"/>
    </source>
</evidence>
<evidence type="ECO:0000259" key="2">
    <source>
        <dbReference type="Pfam" id="PF00024"/>
    </source>
</evidence>
<protein>
    <recommendedName>
        <fullName evidence="2">Apple domain-containing protein</fullName>
    </recommendedName>
</protein>
<dbReference type="Pfam" id="PF00024">
    <property type="entry name" value="PAN_1"/>
    <property type="match status" value="1"/>
</dbReference>
<accession>A0AAN8G531</accession>
<feature type="chain" id="PRO_5042832957" description="Apple domain-containing protein" evidence="1">
    <location>
        <begin position="19"/>
        <end position="119"/>
    </location>
</feature>
<organism evidence="3 4">
    <name type="scientific">Patella caerulea</name>
    <name type="common">Rayed Mediterranean limpet</name>
    <dbReference type="NCBI Taxonomy" id="87958"/>
    <lineage>
        <taxon>Eukaryota</taxon>
        <taxon>Metazoa</taxon>
        <taxon>Spiralia</taxon>
        <taxon>Lophotrochozoa</taxon>
        <taxon>Mollusca</taxon>
        <taxon>Gastropoda</taxon>
        <taxon>Patellogastropoda</taxon>
        <taxon>Patelloidea</taxon>
        <taxon>Patellidae</taxon>
        <taxon>Patella</taxon>
    </lineage>
</organism>
<evidence type="ECO:0000313" key="4">
    <source>
        <dbReference type="Proteomes" id="UP001347796"/>
    </source>
</evidence>
<keyword evidence="4" id="KW-1185">Reference proteome</keyword>
<evidence type="ECO:0000313" key="3">
    <source>
        <dbReference type="EMBL" id="KAK6167993.1"/>
    </source>
</evidence>
<dbReference type="InterPro" id="IPR003609">
    <property type="entry name" value="Pan_app"/>
</dbReference>
<dbReference type="Proteomes" id="UP001347796">
    <property type="component" value="Unassembled WGS sequence"/>
</dbReference>
<dbReference type="AlphaFoldDB" id="A0AAN8G531"/>
<comment type="caution">
    <text evidence="3">The sequence shown here is derived from an EMBL/GenBank/DDBJ whole genome shotgun (WGS) entry which is preliminary data.</text>
</comment>
<gene>
    <name evidence="3" type="ORF">SNE40_021905</name>
</gene>
<feature type="domain" description="Apple" evidence="2">
    <location>
        <begin position="44"/>
        <end position="85"/>
    </location>
</feature>
<sequence length="119" mass="13437">MKGYLFILFSVFSNGIRADFIASVYTQTTVIPEILSCTKTTYNKLIIQQQALSKIDCGRLCSTDPSCRRIMFDKEKGLCTLFLSGADCITHEGVNGKVCFRQVRMVQFTEKKVLSVYTL</sequence>
<reference evidence="3 4" key="1">
    <citation type="submission" date="2024-01" db="EMBL/GenBank/DDBJ databases">
        <title>The genome of the rayed Mediterranean limpet Patella caerulea (Linnaeus, 1758).</title>
        <authorList>
            <person name="Anh-Thu Weber A."/>
            <person name="Halstead-Nussloch G."/>
        </authorList>
    </citation>
    <scope>NUCLEOTIDE SEQUENCE [LARGE SCALE GENOMIC DNA]</scope>
    <source>
        <strain evidence="3">AATW-2023a</strain>
        <tissue evidence="3">Whole specimen</tissue>
    </source>
</reference>
<keyword evidence="1" id="KW-0732">Signal</keyword>
<feature type="signal peptide" evidence="1">
    <location>
        <begin position="1"/>
        <end position="18"/>
    </location>
</feature>
<name>A0AAN8G531_PATCE</name>